<evidence type="ECO:0000313" key="6">
    <source>
        <dbReference type="Proteomes" id="UP000447434"/>
    </source>
</evidence>
<keyword evidence="4" id="KW-0804">Transcription</keyword>
<keyword evidence="6" id="KW-1185">Reference proteome</keyword>
<dbReference type="Proteomes" id="UP000447434">
    <property type="component" value="Chromosome 6"/>
</dbReference>
<keyword evidence="3" id="KW-0548">Nucleotidyltransferase</keyword>
<accession>A0A6A4QFN8</accession>
<comment type="caution">
    <text evidence="5">The sequence shown here is derived from an EMBL/GenBank/DDBJ whole genome shotgun (WGS) entry which is preliminary data.</text>
</comment>
<dbReference type="GO" id="GO:0000428">
    <property type="term" value="C:DNA-directed RNA polymerase complex"/>
    <property type="evidence" value="ECO:0007669"/>
    <property type="project" value="UniProtKB-KW"/>
</dbReference>
<keyword evidence="2" id="KW-0808">Transferase</keyword>
<dbReference type="GO" id="GO:0016779">
    <property type="term" value="F:nucleotidyltransferase activity"/>
    <property type="evidence" value="ECO:0007669"/>
    <property type="project" value="UniProtKB-KW"/>
</dbReference>
<evidence type="ECO:0000313" key="5">
    <source>
        <dbReference type="EMBL" id="KAE9612432.1"/>
    </source>
</evidence>
<name>A0A6A4QFN8_LUPAL</name>
<dbReference type="EMBL" id="WOCE01000006">
    <property type="protein sequence ID" value="KAE9612432.1"/>
    <property type="molecule type" value="Genomic_DNA"/>
</dbReference>
<evidence type="ECO:0000256" key="3">
    <source>
        <dbReference type="ARBA" id="ARBA00022695"/>
    </source>
</evidence>
<protein>
    <submittedName>
        <fullName evidence="5">Putative DNA-directed RNA polymerase</fullName>
    </submittedName>
</protein>
<proteinExistence type="predicted"/>
<reference evidence="6" key="1">
    <citation type="journal article" date="2020" name="Nat. Commun.">
        <title>Genome sequence of the cluster root forming white lupin.</title>
        <authorList>
            <person name="Hufnagel B."/>
            <person name="Marques A."/>
            <person name="Soriano A."/>
            <person name="Marques L."/>
            <person name="Divol F."/>
            <person name="Doumas P."/>
            <person name="Sallet E."/>
            <person name="Mancinotti D."/>
            <person name="Carrere S."/>
            <person name="Marande W."/>
            <person name="Arribat S."/>
            <person name="Keller J."/>
            <person name="Huneau C."/>
            <person name="Blein T."/>
            <person name="Aime D."/>
            <person name="Laguerre M."/>
            <person name="Taylor J."/>
            <person name="Schubert V."/>
            <person name="Nelson M."/>
            <person name="Geu-Flores F."/>
            <person name="Crespi M."/>
            <person name="Gallardo-Guerrero K."/>
            <person name="Delaux P.-M."/>
            <person name="Salse J."/>
            <person name="Berges H."/>
            <person name="Guyot R."/>
            <person name="Gouzy J."/>
            <person name="Peret B."/>
        </authorList>
    </citation>
    <scope>NUCLEOTIDE SEQUENCE [LARGE SCALE GENOMIC DNA]</scope>
    <source>
        <strain evidence="6">cv. Amiga</strain>
    </source>
</reference>
<dbReference type="InterPro" id="IPR050254">
    <property type="entry name" value="RNA_pol_beta''_euk"/>
</dbReference>
<dbReference type="OrthoDB" id="498011at2759"/>
<organism evidence="5 6">
    <name type="scientific">Lupinus albus</name>
    <name type="common">White lupine</name>
    <name type="synonym">Lupinus termis</name>
    <dbReference type="NCBI Taxonomy" id="3870"/>
    <lineage>
        <taxon>Eukaryota</taxon>
        <taxon>Viridiplantae</taxon>
        <taxon>Streptophyta</taxon>
        <taxon>Embryophyta</taxon>
        <taxon>Tracheophyta</taxon>
        <taxon>Spermatophyta</taxon>
        <taxon>Magnoliopsida</taxon>
        <taxon>eudicotyledons</taxon>
        <taxon>Gunneridae</taxon>
        <taxon>Pentapetalae</taxon>
        <taxon>rosids</taxon>
        <taxon>fabids</taxon>
        <taxon>Fabales</taxon>
        <taxon>Fabaceae</taxon>
        <taxon>Papilionoideae</taxon>
        <taxon>50 kb inversion clade</taxon>
        <taxon>genistoids sensu lato</taxon>
        <taxon>core genistoids</taxon>
        <taxon>Genisteae</taxon>
        <taxon>Lupinus</taxon>
    </lineage>
</organism>
<dbReference type="AlphaFoldDB" id="A0A6A4QFN8"/>
<evidence type="ECO:0000256" key="1">
    <source>
        <dbReference type="ARBA" id="ARBA00022478"/>
    </source>
</evidence>
<evidence type="ECO:0000256" key="4">
    <source>
        <dbReference type="ARBA" id="ARBA00023163"/>
    </source>
</evidence>
<sequence>MDHYQEKVFCFGSPIIRYEIADGTNLVTPFPQDLFQERVNLELKVLNYILYGNGKSIREISDTSIQLVRTCLVLNWDQNKKSSSIEKAFASLVEISTNGLICDFIRIDLGKSHTWKSEKGLIRTVPD</sequence>
<evidence type="ECO:0000256" key="2">
    <source>
        <dbReference type="ARBA" id="ARBA00022679"/>
    </source>
</evidence>
<keyword evidence="1 5" id="KW-0240">DNA-directed RNA polymerase</keyword>
<gene>
    <name evidence="5" type="ORF">Lalb_Chr06g0173011</name>
</gene>
<dbReference type="PANTHER" id="PTHR34995:SF1">
    <property type="entry name" value="DNA-DIRECTED RNA POLYMERASE SUBUNIT BETA"/>
    <property type="match status" value="1"/>
</dbReference>
<dbReference type="PANTHER" id="PTHR34995">
    <property type="entry name" value="DNA-DIRECTED RNA POLYMERASE SUBUNIT BETA"/>
    <property type="match status" value="1"/>
</dbReference>